<dbReference type="EMBL" id="CAMGYJ010000009">
    <property type="protein sequence ID" value="CAI0539723.1"/>
    <property type="molecule type" value="Genomic_DNA"/>
</dbReference>
<keyword evidence="2" id="KW-1185">Reference proteome</keyword>
<gene>
    <name evidence="1" type="ORF">LITE_LOCUS41390</name>
</gene>
<dbReference type="Proteomes" id="UP001154282">
    <property type="component" value="Unassembled WGS sequence"/>
</dbReference>
<dbReference type="SUPFAM" id="SSF52540">
    <property type="entry name" value="P-loop containing nucleoside triphosphate hydrolases"/>
    <property type="match status" value="1"/>
</dbReference>
<comment type="caution">
    <text evidence="1">The sequence shown here is derived from an EMBL/GenBank/DDBJ whole genome shotgun (WGS) entry which is preliminary data.</text>
</comment>
<accession>A0AAV0Q311</accession>
<protein>
    <submittedName>
        <fullName evidence="1">Uncharacterized protein</fullName>
    </submittedName>
</protein>
<evidence type="ECO:0000313" key="2">
    <source>
        <dbReference type="Proteomes" id="UP001154282"/>
    </source>
</evidence>
<proteinExistence type="predicted"/>
<organism evidence="1 2">
    <name type="scientific">Linum tenue</name>
    <dbReference type="NCBI Taxonomy" id="586396"/>
    <lineage>
        <taxon>Eukaryota</taxon>
        <taxon>Viridiplantae</taxon>
        <taxon>Streptophyta</taxon>
        <taxon>Embryophyta</taxon>
        <taxon>Tracheophyta</taxon>
        <taxon>Spermatophyta</taxon>
        <taxon>Magnoliopsida</taxon>
        <taxon>eudicotyledons</taxon>
        <taxon>Gunneridae</taxon>
        <taxon>Pentapetalae</taxon>
        <taxon>rosids</taxon>
        <taxon>fabids</taxon>
        <taxon>Malpighiales</taxon>
        <taxon>Linaceae</taxon>
        <taxon>Linum</taxon>
    </lineage>
</organism>
<name>A0AAV0Q311_9ROSI</name>
<dbReference type="AlphaFoldDB" id="A0AAV0Q311"/>
<evidence type="ECO:0000313" key="1">
    <source>
        <dbReference type="EMBL" id="CAI0539723.1"/>
    </source>
</evidence>
<reference evidence="1" key="1">
    <citation type="submission" date="2022-08" db="EMBL/GenBank/DDBJ databases">
        <authorList>
            <person name="Gutierrez-Valencia J."/>
        </authorList>
    </citation>
    <scope>NUCLEOTIDE SEQUENCE</scope>
</reference>
<sequence length="110" mass="11695">MFLVSVGDEKEKGSIIVLLVGAPGSGKFTFIEHVMQSSSRSWAHIFQLDGSTKEVHEVVLDFLLRRLKPGGVGGDVNAAIFNDVGPALEVSPRDCAKSLLPGHVVAVPLT</sequence>
<dbReference type="InterPro" id="IPR027417">
    <property type="entry name" value="P-loop_NTPase"/>
</dbReference>